<feature type="coiled-coil region" evidence="1">
    <location>
        <begin position="62"/>
        <end position="96"/>
    </location>
</feature>
<name>A0AAD4GZY5_9FUNG</name>
<dbReference type="AlphaFoldDB" id="A0AAD4GZY5"/>
<comment type="caution">
    <text evidence="2">The sequence shown here is derived from an EMBL/GenBank/DDBJ whole genome shotgun (WGS) entry which is preliminary data.</text>
</comment>
<dbReference type="EMBL" id="JAAAIL010004585">
    <property type="protein sequence ID" value="KAG0247575.1"/>
    <property type="molecule type" value="Genomic_DNA"/>
</dbReference>
<evidence type="ECO:0000313" key="2">
    <source>
        <dbReference type="EMBL" id="KAG0247575.1"/>
    </source>
</evidence>
<dbReference type="Proteomes" id="UP001194580">
    <property type="component" value="Unassembled WGS sequence"/>
</dbReference>
<accession>A0AAD4GZY5</accession>
<reference evidence="2" key="1">
    <citation type="journal article" date="2020" name="Fungal Divers.">
        <title>Resolving the Mortierellaceae phylogeny through synthesis of multi-gene phylogenetics and phylogenomics.</title>
        <authorList>
            <person name="Vandepol N."/>
            <person name="Liber J."/>
            <person name="Desiro A."/>
            <person name="Na H."/>
            <person name="Kennedy M."/>
            <person name="Barry K."/>
            <person name="Grigoriev I.V."/>
            <person name="Miller A.N."/>
            <person name="O'Donnell K."/>
            <person name="Stajich J.E."/>
            <person name="Bonito G."/>
        </authorList>
    </citation>
    <scope>NUCLEOTIDE SEQUENCE</scope>
    <source>
        <strain evidence="2">NRRL 28262</strain>
    </source>
</reference>
<feature type="non-terminal residue" evidence="2">
    <location>
        <position position="1"/>
    </location>
</feature>
<feature type="non-terminal residue" evidence="2">
    <location>
        <position position="102"/>
    </location>
</feature>
<evidence type="ECO:0000313" key="3">
    <source>
        <dbReference type="Proteomes" id="UP001194580"/>
    </source>
</evidence>
<sequence length="102" mass="11675">VHQEQITKMNKSLEETEADLVAYIQKIQLLEPLVAEDEVLRRGIAQRIAEMSKIHLERDLAKDSMSELINKHQQALEALLKEQEAIFAALEAAQKENKERLA</sequence>
<proteinExistence type="predicted"/>
<keyword evidence="1" id="KW-0175">Coiled coil</keyword>
<organism evidence="2 3">
    <name type="scientific">Linnemannia exigua</name>
    <dbReference type="NCBI Taxonomy" id="604196"/>
    <lineage>
        <taxon>Eukaryota</taxon>
        <taxon>Fungi</taxon>
        <taxon>Fungi incertae sedis</taxon>
        <taxon>Mucoromycota</taxon>
        <taxon>Mortierellomycotina</taxon>
        <taxon>Mortierellomycetes</taxon>
        <taxon>Mortierellales</taxon>
        <taxon>Mortierellaceae</taxon>
        <taxon>Linnemannia</taxon>
    </lineage>
</organism>
<evidence type="ECO:0000256" key="1">
    <source>
        <dbReference type="SAM" id="Coils"/>
    </source>
</evidence>
<protein>
    <submittedName>
        <fullName evidence="2">Uncharacterized protein</fullName>
    </submittedName>
</protein>
<gene>
    <name evidence="2" type="ORF">BGZ95_008577</name>
</gene>
<keyword evidence="3" id="KW-1185">Reference proteome</keyword>